<evidence type="ECO:0000313" key="2">
    <source>
        <dbReference type="Proteomes" id="UP000692954"/>
    </source>
</evidence>
<protein>
    <submittedName>
        <fullName evidence="1">Uncharacterized protein</fullName>
    </submittedName>
</protein>
<comment type="caution">
    <text evidence="1">The sequence shown here is derived from an EMBL/GenBank/DDBJ whole genome shotgun (WGS) entry which is preliminary data.</text>
</comment>
<sequence>MYQHNDREKTQFYISTHQFANKDVISETYPKCQSFQRDFY</sequence>
<name>A0A8S1K9H3_9CILI</name>
<gene>
    <name evidence="1" type="ORF">PSON_ATCC_30995.1.T0050455</name>
</gene>
<proteinExistence type="predicted"/>
<keyword evidence="2" id="KW-1185">Reference proteome</keyword>
<reference evidence="1" key="1">
    <citation type="submission" date="2021-01" db="EMBL/GenBank/DDBJ databases">
        <authorList>
            <consortium name="Genoscope - CEA"/>
            <person name="William W."/>
        </authorList>
    </citation>
    <scope>NUCLEOTIDE SEQUENCE</scope>
</reference>
<organism evidence="1 2">
    <name type="scientific">Paramecium sonneborni</name>
    <dbReference type="NCBI Taxonomy" id="65129"/>
    <lineage>
        <taxon>Eukaryota</taxon>
        <taxon>Sar</taxon>
        <taxon>Alveolata</taxon>
        <taxon>Ciliophora</taxon>
        <taxon>Intramacronucleata</taxon>
        <taxon>Oligohymenophorea</taxon>
        <taxon>Peniculida</taxon>
        <taxon>Parameciidae</taxon>
        <taxon>Paramecium</taxon>
    </lineage>
</organism>
<dbReference type="EMBL" id="CAJJDN010000005">
    <property type="protein sequence ID" value="CAD8051223.1"/>
    <property type="molecule type" value="Genomic_DNA"/>
</dbReference>
<evidence type="ECO:0000313" key="1">
    <source>
        <dbReference type="EMBL" id="CAD8051223.1"/>
    </source>
</evidence>
<accession>A0A8S1K9H3</accession>
<dbReference type="AlphaFoldDB" id="A0A8S1K9H3"/>
<dbReference type="Proteomes" id="UP000692954">
    <property type="component" value="Unassembled WGS sequence"/>
</dbReference>